<dbReference type="Proteomes" id="UP000192731">
    <property type="component" value="Unassembled WGS sequence"/>
</dbReference>
<dbReference type="InterPro" id="IPR000836">
    <property type="entry name" value="PRTase_dom"/>
</dbReference>
<comment type="similarity">
    <text evidence="1">Belongs to the ComF/GntX family.</text>
</comment>
<dbReference type="RefSeq" id="WP_084052483.1">
    <property type="nucleotide sequence ID" value="NZ_FWWT01000012.1"/>
</dbReference>
<dbReference type="EMBL" id="FWWT01000012">
    <property type="protein sequence ID" value="SMB85754.1"/>
    <property type="molecule type" value="Genomic_DNA"/>
</dbReference>
<organism evidence="3 4">
    <name type="scientific">Desulfonispora thiosulfatigenes DSM 11270</name>
    <dbReference type="NCBI Taxonomy" id="656914"/>
    <lineage>
        <taxon>Bacteria</taxon>
        <taxon>Bacillati</taxon>
        <taxon>Bacillota</taxon>
        <taxon>Clostridia</taxon>
        <taxon>Eubacteriales</taxon>
        <taxon>Peptococcaceae</taxon>
        <taxon>Desulfonispora</taxon>
    </lineage>
</organism>
<dbReference type="InterPro" id="IPR001878">
    <property type="entry name" value="Znf_CCHC"/>
</dbReference>
<keyword evidence="4" id="KW-1185">Reference proteome</keyword>
<evidence type="ECO:0000256" key="1">
    <source>
        <dbReference type="ARBA" id="ARBA00008007"/>
    </source>
</evidence>
<protein>
    <submittedName>
        <fullName evidence="3">ComF family protein</fullName>
    </submittedName>
</protein>
<dbReference type="AlphaFoldDB" id="A0A1W1UYB2"/>
<dbReference type="PANTHER" id="PTHR47505:SF1">
    <property type="entry name" value="DNA UTILIZATION PROTEIN YHGH"/>
    <property type="match status" value="1"/>
</dbReference>
<dbReference type="InterPro" id="IPR051910">
    <property type="entry name" value="ComF/GntX_DNA_util-trans"/>
</dbReference>
<feature type="domain" description="CCHC-type" evidence="2">
    <location>
        <begin position="45"/>
        <end position="61"/>
    </location>
</feature>
<dbReference type="CDD" id="cd06223">
    <property type="entry name" value="PRTases_typeI"/>
    <property type="match status" value="1"/>
</dbReference>
<proteinExistence type="inferred from homology"/>
<evidence type="ECO:0000259" key="2">
    <source>
        <dbReference type="PROSITE" id="PS50158"/>
    </source>
</evidence>
<gene>
    <name evidence="3" type="ORF">SAMN00017405_1666</name>
</gene>
<dbReference type="InterPro" id="IPR029057">
    <property type="entry name" value="PRTase-like"/>
</dbReference>
<evidence type="ECO:0000313" key="3">
    <source>
        <dbReference type="EMBL" id="SMB85754.1"/>
    </source>
</evidence>
<dbReference type="InterPro" id="IPR044005">
    <property type="entry name" value="DZR_2"/>
</dbReference>
<dbReference type="SUPFAM" id="SSF53271">
    <property type="entry name" value="PRTase-like"/>
    <property type="match status" value="1"/>
</dbReference>
<dbReference type="OrthoDB" id="9779910at2"/>
<dbReference type="Pfam" id="PF18912">
    <property type="entry name" value="DZR_2"/>
    <property type="match status" value="1"/>
</dbReference>
<accession>A0A1W1UYB2</accession>
<evidence type="ECO:0000313" key="4">
    <source>
        <dbReference type="Proteomes" id="UP000192731"/>
    </source>
</evidence>
<dbReference type="GO" id="GO:0003676">
    <property type="term" value="F:nucleic acid binding"/>
    <property type="evidence" value="ECO:0007669"/>
    <property type="project" value="InterPro"/>
</dbReference>
<dbReference type="Pfam" id="PF00156">
    <property type="entry name" value="Pribosyltran"/>
    <property type="match status" value="1"/>
</dbReference>
<dbReference type="GO" id="GO:0008270">
    <property type="term" value="F:zinc ion binding"/>
    <property type="evidence" value="ECO:0007669"/>
    <property type="project" value="InterPro"/>
</dbReference>
<dbReference type="PROSITE" id="PS50158">
    <property type="entry name" value="ZF_CCHC"/>
    <property type="match status" value="1"/>
</dbReference>
<dbReference type="STRING" id="656914.SAMN00017405_1666"/>
<name>A0A1W1UYB2_DESTI</name>
<reference evidence="3 4" key="1">
    <citation type="submission" date="2017-04" db="EMBL/GenBank/DDBJ databases">
        <authorList>
            <person name="Afonso C.L."/>
            <person name="Miller P.J."/>
            <person name="Scott M.A."/>
            <person name="Spackman E."/>
            <person name="Goraichik I."/>
            <person name="Dimitrov K.M."/>
            <person name="Suarez D.L."/>
            <person name="Swayne D.E."/>
        </authorList>
    </citation>
    <scope>NUCLEOTIDE SEQUENCE [LARGE SCALE GENOMIC DNA]</scope>
    <source>
        <strain evidence="3 4">DSM 11270</strain>
    </source>
</reference>
<sequence>MIAHLLELLFPTPRICPLCGNKQEHLKICNSCLHKIDDLQNVYGKCLKCGTYGHSGENCENCFYWPEYIQENIAMVPFENEYRKLLHKFKFQKQGWLADAMIPLMADQVKRRKIKIDLIMPVPLHIKRVRERGFNQAALLASKIARELQVTYDEKILIRKKNTSHQTGKNQRKRSTNLKDAFIVLNEESINNKNILIIDDVITSGATLRECSKVLVQKGAKGIYGLTWASGINEDSLEG</sequence>
<dbReference type="PANTHER" id="PTHR47505">
    <property type="entry name" value="DNA UTILIZATION PROTEIN YHGH"/>
    <property type="match status" value="1"/>
</dbReference>
<dbReference type="Gene3D" id="3.40.50.2020">
    <property type="match status" value="1"/>
</dbReference>